<dbReference type="Gene3D" id="1.25.40.10">
    <property type="entry name" value="Tetratricopeptide repeat domain"/>
    <property type="match status" value="4"/>
</dbReference>
<dbReference type="PANTHER" id="PTHR46935">
    <property type="entry name" value="OS01G0674700 PROTEIN"/>
    <property type="match status" value="1"/>
</dbReference>
<evidence type="ECO:0000313" key="4">
    <source>
        <dbReference type="Proteomes" id="UP000827889"/>
    </source>
</evidence>
<dbReference type="OrthoDB" id="1904535at2759"/>
<dbReference type="Pfam" id="PF13812">
    <property type="entry name" value="PPR_3"/>
    <property type="match status" value="1"/>
</dbReference>
<evidence type="ECO:0000256" key="3">
    <source>
        <dbReference type="SAM" id="MobiDB-lite"/>
    </source>
</evidence>
<keyword evidence="1" id="KW-0677">Repeat</keyword>
<organism evidence="4 5">
    <name type="scientific">Rhodamnia argentea</name>
    <dbReference type="NCBI Taxonomy" id="178133"/>
    <lineage>
        <taxon>Eukaryota</taxon>
        <taxon>Viridiplantae</taxon>
        <taxon>Streptophyta</taxon>
        <taxon>Embryophyta</taxon>
        <taxon>Tracheophyta</taxon>
        <taxon>Spermatophyta</taxon>
        <taxon>Magnoliopsida</taxon>
        <taxon>eudicotyledons</taxon>
        <taxon>Gunneridae</taxon>
        <taxon>Pentapetalae</taxon>
        <taxon>rosids</taxon>
        <taxon>malvids</taxon>
        <taxon>Myrtales</taxon>
        <taxon>Myrtaceae</taxon>
        <taxon>Myrtoideae</taxon>
        <taxon>Myrteae</taxon>
        <taxon>Australasian group</taxon>
        <taxon>Rhodamnia</taxon>
    </lineage>
</organism>
<keyword evidence="4" id="KW-1185">Reference proteome</keyword>
<dbReference type="InterPro" id="IPR002885">
    <property type="entry name" value="PPR_rpt"/>
</dbReference>
<name>A0A8B8PXH4_9MYRT</name>
<dbReference type="GO" id="GO:0009507">
    <property type="term" value="C:chloroplast"/>
    <property type="evidence" value="ECO:0007669"/>
    <property type="project" value="TreeGrafter"/>
</dbReference>
<dbReference type="InterPro" id="IPR044645">
    <property type="entry name" value="DG1/EMB2279-like"/>
</dbReference>
<feature type="compositionally biased region" description="Polar residues" evidence="3">
    <location>
        <begin position="61"/>
        <end position="72"/>
    </location>
</feature>
<protein>
    <submittedName>
        <fullName evidence="5">Pentatricopeptide repeat-containing protein At5g67570, chloroplastic</fullName>
    </submittedName>
</protein>
<dbReference type="PANTHER" id="PTHR46935:SF2">
    <property type="entry name" value="PENTACOTRIPEPTIDE-REPEAT REGION OF PRORP DOMAIN-CONTAINING PROTEIN"/>
    <property type="match status" value="1"/>
</dbReference>
<feature type="repeat" description="PPR" evidence="2">
    <location>
        <begin position="345"/>
        <end position="379"/>
    </location>
</feature>
<feature type="repeat" description="PPR" evidence="2">
    <location>
        <begin position="415"/>
        <end position="449"/>
    </location>
</feature>
<feature type="region of interest" description="Disordered" evidence="3">
    <location>
        <begin position="770"/>
        <end position="858"/>
    </location>
</feature>
<dbReference type="Proteomes" id="UP000827889">
    <property type="component" value="Chromosome 1"/>
</dbReference>
<dbReference type="AlphaFoldDB" id="A0A8B8PXH4"/>
<feature type="compositionally biased region" description="Polar residues" evidence="3">
    <location>
        <begin position="770"/>
        <end position="781"/>
    </location>
</feature>
<proteinExistence type="predicted"/>
<feature type="compositionally biased region" description="Low complexity" evidence="3">
    <location>
        <begin position="819"/>
        <end position="834"/>
    </location>
</feature>
<evidence type="ECO:0000313" key="5">
    <source>
        <dbReference type="RefSeq" id="XP_030538973.1"/>
    </source>
</evidence>
<reference evidence="5" key="2">
    <citation type="submission" date="2025-08" db="UniProtKB">
        <authorList>
            <consortium name="RefSeq"/>
        </authorList>
    </citation>
    <scope>IDENTIFICATION</scope>
    <source>
        <tissue evidence="5">Leaf</tissue>
    </source>
</reference>
<evidence type="ECO:0000256" key="1">
    <source>
        <dbReference type="ARBA" id="ARBA00022737"/>
    </source>
</evidence>
<dbReference type="GO" id="GO:0009658">
    <property type="term" value="P:chloroplast organization"/>
    <property type="evidence" value="ECO:0007669"/>
    <property type="project" value="InterPro"/>
</dbReference>
<dbReference type="Pfam" id="PF01535">
    <property type="entry name" value="PPR"/>
    <property type="match status" value="3"/>
</dbReference>
<dbReference type="InterPro" id="IPR011990">
    <property type="entry name" value="TPR-like_helical_dom_sf"/>
</dbReference>
<feature type="region of interest" description="Disordered" evidence="3">
    <location>
        <begin position="44"/>
        <end position="78"/>
    </location>
</feature>
<sequence length="901" mass="102667">MEASPGFSQPPPSPKFHPDTEKIKRKLLKDGVFPTPRIVHNIRKKAIQKHDRRQDRLAKRAQSTPFSETQKQAMAEESDFQSLRREYREFNKAVRSRSEKSDGGLMVGVPWERIERVRLREIARGSEGSGGDKLKRESLTELGEMFEERRREELQWVLDDDIELEGIVLESEGSRWDPEKRRTRTEDEAIGFLVKRLGAKEIEWKDWKFSRMMKLSGLQFTEKQLLNILRGLGNDGHWKQAMAVVEWVYHDKERRCWRSRFVYTKLLAVLGNARRPQEALHFFNLMREDFHLYPDMAAYHSIAVTLGQTGLVRELMNIVECMRQKPLKIIKNGRRKNWDPVLEPDLVVYNAVLNACVPSHQWKGVSWVFEQLRKSGLKPNGATYGLAMEVMLQCGKYDLVHDLFRKMKRSREALRAISYKVLVRTFWEEGKIDEAVEAVREMECRGVVGKAGVYYELACCLCNSGRWQEAIMEVEKLRKLPDAKPMEIAFTGMIMSAMEGGHINDCLSIFNQMRGLCAPNIGTINIMLKVFGKNDMFSNAKELFEEVKGTRYISTKCQDGGNTLVPDEYTFGSMLEASASALQWEYFEYVYKEMSLSGYQLDQNKHTSLLVAASRAGKGHLLEHAFDAILESGEVPHPLFFVEMVFQAAIQHQYERAVTIVAAMTHVSFQLSEKQWTDHFVENADRVENHCLQDLLSALEESHVMTEGSFKNLLTSLRSLCESASAVSRDISDLGVSLPGRRTEYLSGGHEEVKTEQTNRLKVTANVASSMHNSTNRTSSDMEGDKPQGETTRRFGNSPCWKDGRNDLDNDASANDMASSESTSLDSVLSSFNSDGSLKEFDEDGPHMPTEDSEPKLPTAHEILKSWKLSRQKDGIYFPFQLGKKQVHVASNLGDCQSADT</sequence>
<evidence type="ECO:0000256" key="2">
    <source>
        <dbReference type="PROSITE-ProRule" id="PRU00708"/>
    </source>
</evidence>
<feature type="compositionally biased region" description="Basic and acidic residues" evidence="3">
    <location>
        <begin position="48"/>
        <end position="58"/>
    </location>
</feature>
<feature type="region of interest" description="Disordered" evidence="3">
    <location>
        <begin position="1"/>
        <end position="21"/>
    </location>
</feature>
<dbReference type="NCBIfam" id="TIGR00756">
    <property type="entry name" value="PPR"/>
    <property type="match status" value="1"/>
</dbReference>
<gene>
    <name evidence="5" type="primary">LOC115747073</name>
</gene>
<dbReference type="GeneID" id="115747073"/>
<feature type="compositionally biased region" description="Basic and acidic residues" evidence="3">
    <location>
        <begin position="783"/>
        <end position="793"/>
    </location>
</feature>
<feature type="compositionally biased region" description="Basic and acidic residues" evidence="3">
    <location>
        <begin position="837"/>
        <end position="855"/>
    </location>
</feature>
<accession>A0A8B8PXH4</accession>
<dbReference type="RefSeq" id="XP_030538973.1">
    <property type="nucleotide sequence ID" value="XM_030683113.2"/>
</dbReference>
<dbReference type="KEGG" id="rarg:115747073"/>
<reference evidence="4" key="1">
    <citation type="submission" date="2025-05" db="UniProtKB">
        <authorList>
            <consortium name="RefSeq"/>
        </authorList>
    </citation>
    <scope>NUCLEOTIDE SEQUENCE [LARGE SCALE GENOMIC DNA]</scope>
</reference>
<dbReference type="PROSITE" id="PS51375">
    <property type="entry name" value="PPR"/>
    <property type="match status" value="2"/>
</dbReference>